<evidence type="ECO:0000256" key="2">
    <source>
        <dbReference type="ARBA" id="ARBA00023125"/>
    </source>
</evidence>
<dbReference type="GO" id="GO:0003700">
    <property type="term" value="F:DNA-binding transcription factor activity"/>
    <property type="evidence" value="ECO:0007669"/>
    <property type="project" value="InterPro"/>
</dbReference>
<feature type="domain" description="RWP-RK" evidence="6">
    <location>
        <begin position="664"/>
        <end position="751"/>
    </location>
</feature>
<dbReference type="InterPro" id="IPR055081">
    <property type="entry name" value="NLP1-9_GAF"/>
</dbReference>
<evidence type="ECO:0000256" key="1">
    <source>
        <dbReference type="ARBA" id="ARBA00023015"/>
    </source>
</evidence>
<dbReference type="EMBL" id="JAVXUP010001110">
    <property type="protein sequence ID" value="KAK3015852.1"/>
    <property type="molecule type" value="Genomic_DNA"/>
</dbReference>
<reference evidence="8" key="1">
    <citation type="submission" date="2022-12" db="EMBL/GenBank/DDBJ databases">
        <title>Draft genome assemblies for two species of Escallonia (Escalloniales).</title>
        <authorList>
            <person name="Chanderbali A."/>
            <person name="Dervinis C."/>
            <person name="Anghel I."/>
            <person name="Soltis D."/>
            <person name="Soltis P."/>
            <person name="Zapata F."/>
        </authorList>
    </citation>
    <scope>NUCLEOTIDE SEQUENCE</scope>
    <source>
        <strain evidence="8">UCBG64.0493</strain>
        <tissue evidence="8">Leaf</tissue>
    </source>
</reference>
<evidence type="ECO:0000259" key="7">
    <source>
        <dbReference type="PROSITE" id="PS51745"/>
    </source>
</evidence>
<dbReference type="PANTHER" id="PTHR32002:SF41">
    <property type="entry name" value="PROTEIN NLP8"/>
    <property type="match status" value="1"/>
</dbReference>
<sequence>MFLLFSSNIIRAESLAAVDETLMLFSSWMRCLFYFNFLVGSGGQNSVSKLGSMKLIFKYWVLGGLAGEEFIFKMEYPFSSKEKGVCYWASPRAQTDGMSSLDGVTRYSSLDDPFNSIAELMNFDAYAGWCSSPLADQMFGSSSLSPLLSRSPSYVPLEALNYTEQGSAGTAGFLVTEGDVQQSSFDGGGKILLEQTDSQFGFQLESLNEGDASAKRSSSSCPPKKVPVVGNHHIVPRPLERTLAEKMLKALSLFKESSGGGILAQVWVPIKHGDGFMLSTFEQPYLLDHMLAGYREVSRGFTFPAEVKPGSLPGLPGRVFNSKIPEWTSNVVYYSQNEYLRVQYAVDHEVRGSIALPIFEGGTHDMSCCAVLELVTMNEKSNFDAEIENVCRSLQAVNLRSTAPPRLYLQCLSENQRAALAEIADILRAVCHAHKLPLALTWIPCSYSEEVGDEIIKVRVRGCCTSSAGKGVLCVEDNASYVNDKTMEGFVHACTEHYLEEGQGSAGKALQSNHPFFFPDVKNYDISDYPLAHHARKFGLNAAVAIRLRSTYTGDDDYILEFFLPVNMKGGTEQQLLLNNLSSTMQKICRTLRTVSDAEIAGREHSTVGFQKGSASNLPRVVVSGSRSSSQQVLDSNLNSVDQVPLDASDSRGTRMEADGPCQQTAGLSRRQMEKRRSTAEKNVSLSVLQQYFSGSLKDAAKSIGVCPTTLKRICRQYGISRWPSRKINKVNRSLRKIQTVLDSVQGVEGGLKYDPATGGLVAAGSVIQDFDAQRSSRLQSKNLFIQNPELVTQDAVSMPPLPCSNGQNSMVKLEDECYMGGNQVGSPSSPLVSNTSKGGDHKSYISLSYGCDDSKLAALDSTRLWKLSDNVSIGSDFPKGACKAWGSDKGGLKLETSDFQIISRSSSSIAAADEMDTTVNSENGMDGDDEVEHNQPTSSGMTDSSNGSMVNASSSSSPSFSERKISKPEICMGDNGTKITVKASYKEDTIRFKFEPSAGCFQLYEEVAERFKLQIGAFQLKYLDDEEEWVMLVSDSDLQECLEILDFLGTRSVKFLVRDTPCSMGSSGGSNCFLI</sequence>
<feature type="region of interest" description="Disordered" evidence="5">
    <location>
        <begin position="643"/>
        <end position="679"/>
    </location>
</feature>
<dbReference type="Pfam" id="PF00564">
    <property type="entry name" value="PB1"/>
    <property type="match status" value="1"/>
</dbReference>
<dbReference type="InterPro" id="IPR053793">
    <property type="entry name" value="PB1-like"/>
</dbReference>
<comment type="caution">
    <text evidence="8">The sequence shown here is derived from an EMBL/GenBank/DDBJ whole genome shotgun (WGS) entry which is preliminary data.</text>
</comment>
<dbReference type="InterPro" id="IPR000270">
    <property type="entry name" value="PB1_dom"/>
</dbReference>
<evidence type="ECO:0000313" key="9">
    <source>
        <dbReference type="Proteomes" id="UP001188597"/>
    </source>
</evidence>
<dbReference type="PROSITE" id="PS51745">
    <property type="entry name" value="PB1"/>
    <property type="match status" value="1"/>
</dbReference>
<dbReference type="PANTHER" id="PTHR32002">
    <property type="entry name" value="PROTEIN NLP8"/>
    <property type="match status" value="1"/>
</dbReference>
<feature type="compositionally biased region" description="Low complexity" evidence="5">
    <location>
        <begin position="944"/>
        <end position="961"/>
    </location>
</feature>
<dbReference type="InterPro" id="IPR034891">
    <property type="entry name" value="PB1_NLP"/>
</dbReference>
<dbReference type="GO" id="GO:0003677">
    <property type="term" value="F:DNA binding"/>
    <property type="evidence" value="ECO:0007669"/>
    <property type="project" value="UniProtKB-KW"/>
</dbReference>
<evidence type="ECO:0000313" key="8">
    <source>
        <dbReference type="EMBL" id="KAK3015852.1"/>
    </source>
</evidence>
<dbReference type="SUPFAM" id="SSF54277">
    <property type="entry name" value="CAD &amp; PB1 domains"/>
    <property type="match status" value="1"/>
</dbReference>
<dbReference type="PROSITE" id="PS51519">
    <property type="entry name" value="RWP_RK"/>
    <property type="match status" value="1"/>
</dbReference>
<organism evidence="8 9">
    <name type="scientific">Escallonia herrerae</name>
    <dbReference type="NCBI Taxonomy" id="1293975"/>
    <lineage>
        <taxon>Eukaryota</taxon>
        <taxon>Viridiplantae</taxon>
        <taxon>Streptophyta</taxon>
        <taxon>Embryophyta</taxon>
        <taxon>Tracheophyta</taxon>
        <taxon>Spermatophyta</taxon>
        <taxon>Magnoliopsida</taxon>
        <taxon>eudicotyledons</taxon>
        <taxon>Gunneridae</taxon>
        <taxon>Pentapetalae</taxon>
        <taxon>asterids</taxon>
        <taxon>campanulids</taxon>
        <taxon>Escalloniales</taxon>
        <taxon>Escalloniaceae</taxon>
        <taxon>Escallonia</taxon>
    </lineage>
</organism>
<dbReference type="InterPro" id="IPR003035">
    <property type="entry name" value="RWP-RK_dom"/>
</dbReference>
<proteinExistence type="predicted"/>
<dbReference type="InterPro" id="IPR045012">
    <property type="entry name" value="NLP"/>
</dbReference>
<keyword evidence="4" id="KW-0539">Nucleus</keyword>
<evidence type="ECO:0000256" key="4">
    <source>
        <dbReference type="ARBA" id="ARBA00023242"/>
    </source>
</evidence>
<dbReference type="SMART" id="SM00666">
    <property type="entry name" value="PB1"/>
    <property type="match status" value="1"/>
</dbReference>
<dbReference type="Pfam" id="PF02042">
    <property type="entry name" value="RWP-RK"/>
    <property type="match status" value="1"/>
</dbReference>
<feature type="region of interest" description="Disordered" evidence="5">
    <location>
        <begin position="911"/>
        <end position="970"/>
    </location>
</feature>
<dbReference type="AlphaFoldDB" id="A0AA88VVG0"/>
<evidence type="ECO:0000256" key="3">
    <source>
        <dbReference type="ARBA" id="ARBA00023163"/>
    </source>
</evidence>
<gene>
    <name evidence="8" type="ORF">RJ639_005792</name>
</gene>
<dbReference type="CDD" id="cd06407">
    <property type="entry name" value="PB1_NLP"/>
    <property type="match status" value="1"/>
</dbReference>
<keyword evidence="2" id="KW-0238">DNA-binding</keyword>
<dbReference type="Proteomes" id="UP001188597">
    <property type="component" value="Unassembled WGS sequence"/>
</dbReference>
<feature type="domain" description="PB1" evidence="7">
    <location>
        <begin position="979"/>
        <end position="1061"/>
    </location>
</feature>
<dbReference type="Pfam" id="PF22922">
    <property type="entry name" value="GAF_NLP"/>
    <property type="match status" value="1"/>
</dbReference>
<keyword evidence="3" id="KW-0804">Transcription</keyword>
<name>A0AA88VVG0_9ASTE</name>
<dbReference type="Gene3D" id="3.10.20.90">
    <property type="entry name" value="Phosphatidylinositol 3-kinase Catalytic Subunit, Chain A, domain 1"/>
    <property type="match status" value="1"/>
</dbReference>
<keyword evidence="9" id="KW-1185">Reference proteome</keyword>
<evidence type="ECO:0000256" key="5">
    <source>
        <dbReference type="SAM" id="MobiDB-lite"/>
    </source>
</evidence>
<accession>A0AA88VVG0</accession>
<keyword evidence="1" id="KW-0805">Transcription regulation</keyword>
<evidence type="ECO:0000259" key="6">
    <source>
        <dbReference type="PROSITE" id="PS51519"/>
    </source>
</evidence>
<feature type="compositionally biased region" description="Basic and acidic residues" evidence="5">
    <location>
        <begin position="649"/>
        <end position="658"/>
    </location>
</feature>
<protein>
    <submittedName>
        <fullName evidence="8">Uncharacterized protein</fullName>
    </submittedName>
</protein>